<dbReference type="RefSeq" id="WP_181535383.1">
    <property type="nucleotide sequence ID" value="NZ_JACDUU010000001.1"/>
</dbReference>
<reference evidence="2 3" key="1">
    <citation type="submission" date="2020-07" db="EMBL/GenBank/DDBJ databases">
        <title>Genomic Encyclopedia of Type Strains, Phase IV (KMG-IV): sequencing the most valuable type-strain genomes for metagenomic binning, comparative biology and taxonomic classification.</title>
        <authorList>
            <person name="Goeker M."/>
        </authorList>
    </citation>
    <scope>NUCLEOTIDE SEQUENCE [LARGE SCALE GENOMIC DNA]</scope>
    <source>
        <strain evidence="2 3">DSM 25220</strain>
    </source>
</reference>
<dbReference type="Pfam" id="PF13730">
    <property type="entry name" value="HTH_36"/>
    <property type="match status" value="1"/>
</dbReference>
<dbReference type="InterPro" id="IPR036388">
    <property type="entry name" value="WH-like_DNA-bd_sf"/>
</dbReference>
<keyword evidence="3" id="KW-1185">Reference proteome</keyword>
<sequence>MRLSNANYTQYRQLQSFDCIQAMNQAIRQFLYTYGHELSASAIEVLKTLSRHACDIVGVAFMKVETLAALVGKSVRTVQRALKTLEQYGIIKRIPTTRTTGKHKGGNGHNVYVIQSVKDVKELPSDMPPVTPEMSPRQEASDADVPSDQAAQKPAETMSCETAHSRLNNKDDITSEPPATLDESFTPGIVPEEFTNTVAPFFRSADAIFDLYRRVLIAYRRSKLDRPIEEVLDTVIKAFKQTVFAQKRGRIRSTFNGYFYRILEAMLAVERRREVGKLYDFLAIEV</sequence>
<dbReference type="EMBL" id="JACDUU010000001">
    <property type="protein sequence ID" value="MBA2869960.1"/>
    <property type="molecule type" value="Genomic_DNA"/>
</dbReference>
<feature type="region of interest" description="Disordered" evidence="1">
    <location>
        <begin position="123"/>
        <end position="178"/>
    </location>
</feature>
<accession>A0A7V9YXA4</accession>
<name>A0A7V9YXA4_9BACL</name>
<evidence type="ECO:0000256" key="1">
    <source>
        <dbReference type="SAM" id="MobiDB-lite"/>
    </source>
</evidence>
<comment type="caution">
    <text evidence="2">The sequence shown here is derived from an EMBL/GenBank/DDBJ whole genome shotgun (WGS) entry which is preliminary data.</text>
</comment>
<dbReference type="Gene3D" id="1.10.10.10">
    <property type="entry name" value="Winged helix-like DNA-binding domain superfamily/Winged helix DNA-binding domain"/>
    <property type="match status" value="1"/>
</dbReference>
<protein>
    <submittedName>
        <fullName evidence="2">Putative transcriptional regulator</fullName>
    </submittedName>
</protein>
<dbReference type="SUPFAM" id="SSF46785">
    <property type="entry name" value="Winged helix' DNA-binding domain"/>
    <property type="match status" value="1"/>
</dbReference>
<evidence type="ECO:0000313" key="2">
    <source>
        <dbReference type="EMBL" id="MBA2869960.1"/>
    </source>
</evidence>
<organism evidence="2 3">
    <name type="scientific">[Anoxybacillus] calidus</name>
    <dbReference type="NCBI Taxonomy" id="575178"/>
    <lineage>
        <taxon>Bacteria</taxon>
        <taxon>Bacillati</taxon>
        <taxon>Bacillota</taxon>
        <taxon>Bacilli</taxon>
        <taxon>Bacillales</taxon>
        <taxon>Anoxybacillaceae</taxon>
        <taxon>Paranoxybacillus</taxon>
    </lineage>
</organism>
<dbReference type="Proteomes" id="UP000580891">
    <property type="component" value="Unassembled WGS sequence"/>
</dbReference>
<evidence type="ECO:0000313" key="3">
    <source>
        <dbReference type="Proteomes" id="UP000580891"/>
    </source>
</evidence>
<dbReference type="AlphaFoldDB" id="A0A7V9YXA4"/>
<gene>
    <name evidence="2" type="ORF">HNQ85_000218</name>
</gene>
<proteinExistence type="predicted"/>
<dbReference type="InterPro" id="IPR036390">
    <property type="entry name" value="WH_DNA-bd_sf"/>
</dbReference>